<feature type="transmembrane region" description="Helical" evidence="5">
    <location>
        <begin position="346"/>
        <end position="363"/>
    </location>
</feature>
<comment type="subcellular location">
    <subcellularLocation>
        <location evidence="1">Membrane</location>
        <topology evidence="1">Multi-pass membrane protein</topology>
    </subcellularLocation>
</comment>
<dbReference type="Proteomes" id="UP000009011">
    <property type="component" value="Chromosome"/>
</dbReference>
<keyword evidence="3 5" id="KW-1133">Transmembrane helix</keyword>
<evidence type="ECO:0000256" key="4">
    <source>
        <dbReference type="ARBA" id="ARBA00023136"/>
    </source>
</evidence>
<dbReference type="PANTHER" id="PTHR43471:SF3">
    <property type="entry name" value="ABC TRANSPORTER PERMEASE PROTEIN NATB"/>
    <property type="match status" value="1"/>
</dbReference>
<gene>
    <name evidence="7" type="ordered locus">MROS_0913</name>
</gene>
<feature type="transmembrane region" description="Helical" evidence="5">
    <location>
        <begin position="22"/>
        <end position="45"/>
    </location>
</feature>
<dbReference type="GO" id="GO:0016020">
    <property type="term" value="C:membrane"/>
    <property type="evidence" value="ECO:0007669"/>
    <property type="project" value="UniProtKB-SubCell"/>
</dbReference>
<dbReference type="STRING" id="1191523.MROS_0913"/>
<dbReference type="OrthoDB" id="9768837at2"/>
<evidence type="ECO:0000259" key="6">
    <source>
        <dbReference type="Pfam" id="PF12698"/>
    </source>
</evidence>
<dbReference type="EMBL" id="CP003557">
    <property type="protein sequence ID" value="AFN74154.1"/>
    <property type="molecule type" value="Genomic_DNA"/>
</dbReference>
<evidence type="ECO:0000256" key="3">
    <source>
        <dbReference type="ARBA" id="ARBA00022989"/>
    </source>
</evidence>
<dbReference type="RefSeq" id="WP_014855590.1">
    <property type="nucleotide sequence ID" value="NC_018178.1"/>
</dbReference>
<dbReference type="SUPFAM" id="SSF53850">
    <property type="entry name" value="Periplasmic binding protein-like II"/>
    <property type="match status" value="1"/>
</dbReference>
<feature type="transmembrane region" description="Helical" evidence="5">
    <location>
        <begin position="285"/>
        <end position="311"/>
    </location>
</feature>
<feature type="transmembrane region" description="Helical" evidence="5">
    <location>
        <begin position="194"/>
        <end position="215"/>
    </location>
</feature>
<sequence length="419" mass="47406">MFNYRVLAIIKRELRERLFSKAFITTTLLIPGLIIVIFGVQALLYSAESKNLNFELITENEELTSAFMTEFSNADFVKEKHYVFLYKTMTRDEFKKHLEEIRSKIVDESLTGVIYVPSTALKNKKIEYYSKSPQNIALSRELNGPVNKVLVDAYFMNKTLDPEELEFARRGVDFTGFKVSEEEQIKEEGYGNIVLAYAFTFLLYMSLLIIGQITLQSVIEEKSNKIVEIVLSSVEPKELMTGKILGASITGLVQMGIWLFTIMGVVSSSWMTLPADLVLEIDTNVVLYVLVNFFIGLVLFIGLFATVGAIFDNPQDASSGTLPIMMLIIIPFFIAFSIMENPNKPYAEIASLFPFSSVIVMPARMTLIDVPTWQLIAAILINILTIIAIFPVAGKIYRVGILITGKKPKWSEVFRWLRQ</sequence>
<keyword evidence="2 5" id="KW-0812">Transmembrane</keyword>
<name>I6ZQ09_MELRP</name>
<dbReference type="Pfam" id="PF12698">
    <property type="entry name" value="ABC2_membrane_3"/>
    <property type="match status" value="1"/>
</dbReference>
<dbReference type="HOGENOM" id="CLU_046841_0_1_10"/>
<organism evidence="7 8">
    <name type="scientific">Melioribacter roseus (strain DSM 23840 / JCM 17771 / VKM B-2668 / P3M-2)</name>
    <dbReference type="NCBI Taxonomy" id="1191523"/>
    <lineage>
        <taxon>Bacteria</taxon>
        <taxon>Pseudomonadati</taxon>
        <taxon>Ignavibacteriota</taxon>
        <taxon>Ignavibacteria</taxon>
        <taxon>Ignavibacteriales</taxon>
        <taxon>Melioribacteraceae</taxon>
        <taxon>Melioribacter</taxon>
    </lineage>
</organism>
<dbReference type="KEGG" id="mro:MROS_0913"/>
<evidence type="ECO:0000313" key="8">
    <source>
        <dbReference type="Proteomes" id="UP000009011"/>
    </source>
</evidence>
<protein>
    <submittedName>
        <fullName evidence="7">ABC-type transporter permease protein</fullName>
    </submittedName>
</protein>
<feature type="transmembrane region" description="Helical" evidence="5">
    <location>
        <begin position="244"/>
        <end position="273"/>
    </location>
</feature>
<proteinExistence type="predicted"/>
<feature type="domain" description="ABC-2 type transporter transmembrane" evidence="6">
    <location>
        <begin position="21"/>
        <end position="392"/>
    </location>
</feature>
<dbReference type="InterPro" id="IPR013525">
    <property type="entry name" value="ABC2_TM"/>
</dbReference>
<reference evidence="7 8" key="1">
    <citation type="journal article" date="2013" name="PLoS ONE">
        <title>Genomic analysis of Melioribacter roseus, facultatively anaerobic organotrophic bacterium representing a novel deep lineage within Bacteriodetes/Chlorobi group.</title>
        <authorList>
            <person name="Kadnikov V.V."/>
            <person name="Mardanov A.V."/>
            <person name="Podosokorskaya O.A."/>
            <person name="Gavrilov S.N."/>
            <person name="Kublanov I.V."/>
            <person name="Beletsky A.V."/>
            <person name="Bonch-Osmolovskaya E.A."/>
            <person name="Ravin N.V."/>
        </authorList>
    </citation>
    <scope>NUCLEOTIDE SEQUENCE [LARGE SCALE GENOMIC DNA]</scope>
    <source>
        <strain evidence="8">JCM 17771 / P3M-2</strain>
    </source>
</reference>
<feature type="transmembrane region" description="Helical" evidence="5">
    <location>
        <begin position="317"/>
        <end position="339"/>
    </location>
</feature>
<dbReference type="PANTHER" id="PTHR43471">
    <property type="entry name" value="ABC TRANSPORTER PERMEASE"/>
    <property type="match status" value="1"/>
</dbReference>
<evidence type="ECO:0000256" key="2">
    <source>
        <dbReference type="ARBA" id="ARBA00022692"/>
    </source>
</evidence>
<keyword evidence="4 5" id="KW-0472">Membrane</keyword>
<keyword evidence="8" id="KW-1185">Reference proteome</keyword>
<feature type="transmembrane region" description="Helical" evidence="5">
    <location>
        <begin position="375"/>
        <end position="397"/>
    </location>
</feature>
<dbReference type="eggNOG" id="COG1668">
    <property type="taxonomic scope" value="Bacteria"/>
</dbReference>
<evidence type="ECO:0000256" key="5">
    <source>
        <dbReference type="SAM" id="Phobius"/>
    </source>
</evidence>
<accession>I6ZQ09</accession>
<dbReference type="AlphaFoldDB" id="I6ZQ09"/>
<dbReference type="GO" id="GO:0140359">
    <property type="term" value="F:ABC-type transporter activity"/>
    <property type="evidence" value="ECO:0007669"/>
    <property type="project" value="InterPro"/>
</dbReference>
<evidence type="ECO:0000313" key="7">
    <source>
        <dbReference type="EMBL" id="AFN74154.1"/>
    </source>
</evidence>
<evidence type="ECO:0000256" key="1">
    <source>
        <dbReference type="ARBA" id="ARBA00004141"/>
    </source>
</evidence>